<accession>A0A8X6MSD9</accession>
<organism evidence="1 2">
    <name type="scientific">Nephila pilipes</name>
    <name type="common">Giant wood spider</name>
    <name type="synonym">Nephila maculata</name>
    <dbReference type="NCBI Taxonomy" id="299642"/>
    <lineage>
        <taxon>Eukaryota</taxon>
        <taxon>Metazoa</taxon>
        <taxon>Ecdysozoa</taxon>
        <taxon>Arthropoda</taxon>
        <taxon>Chelicerata</taxon>
        <taxon>Arachnida</taxon>
        <taxon>Araneae</taxon>
        <taxon>Araneomorphae</taxon>
        <taxon>Entelegynae</taxon>
        <taxon>Araneoidea</taxon>
        <taxon>Nephilidae</taxon>
        <taxon>Nephila</taxon>
    </lineage>
</organism>
<evidence type="ECO:0000313" key="2">
    <source>
        <dbReference type="Proteomes" id="UP000887013"/>
    </source>
</evidence>
<sequence>MVRSTSFRLASSESGQGQSAAEKTLDLNIVMVTGATRGDSSLVTVANSSSSSLWFVADAKIELNFEMLQRWNFWYYGLSVVLNCSGHRFVSLEHVSATYGTPICILFDDFLNTSVTSLNNFCSLCL</sequence>
<comment type="caution">
    <text evidence="1">The sequence shown here is derived from an EMBL/GenBank/DDBJ whole genome shotgun (WGS) entry which is preliminary data.</text>
</comment>
<dbReference type="Proteomes" id="UP000887013">
    <property type="component" value="Unassembled WGS sequence"/>
</dbReference>
<dbReference type="EMBL" id="BMAW01001775">
    <property type="protein sequence ID" value="GFS75539.1"/>
    <property type="molecule type" value="Genomic_DNA"/>
</dbReference>
<protein>
    <submittedName>
        <fullName evidence="1">Uncharacterized protein</fullName>
    </submittedName>
</protein>
<reference evidence="1" key="1">
    <citation type="submission" date="2020-08" db="EMBL/GenBank/DDBJ databases">
        <title>Multicomponent nature underlies the extraordinary mechanical properties of spider dragline silk.</title>
        <authorList>
            <person name="Kono N."/>
            <person name="Nakamura H."/>
            <person name="Mori M."/>
            <person name="Yoshida Y."/>
            <person name="Ohtoshi R."/>
            <person name="Malay A.D."/>
            <person name="Moran D.A.P."/>
            <person name="Tomita M."/>
            <person name="Numata K."/>
            <person name="Arakawa K."/>
        </authorList>
    </citation>
    <scope>NUCLEOTIDE SEQUENCE</scope>
</reference>
<evidence type="ECO:0000313" key="1">
    <source>
        <dbReference type="EMBL" id="GFS75539.1"/>
    </source>
</evidence>
<name>A0A8X6MSD9_NEPPI</name>
<keyword evidence="2" id="KW-1185">Reference proteome</keyword>
<dbReference type="AlphaFoldDB" id="A0A8X6MSD9"/>
<gene>
    <name evidence="1" type="ORF">NPIL_210861</name>
</gene>
<proteinExistence type="predicted"/>